<feature type="compositionally biased region" description="Polar residues" evidence="1">
    <location>
        <begin position="8"/>
        <end position="22"/>
    </location>
</feature>
<organism evidence="3">
    <name type="scientific">Microvirga ossetica</name>
    <dbReference type="NCBI Taxonomy" id="1882682"/>
    <lineage>
        <taxon>Bacteria</taxon>
        <taxon>Pseudomonadati</taxon>
        <taxon>Pseudomonadota</taxon>
        <taxon>Alphaproteobacteria</taxon>
        <taxon>Hyphomicrobiales</taxon>
        <taxon>Methylobacteriaceae</taxon>
        <taxon>Microvirga</taxon>
    </lineage>
</organism>
<reference evidence="3" key="1">
    <citation type="submission" date="2016-07" db="EMBL/GenBank/DDBJ databases">
        <title>Microvirga ossetica sp. nov. a new species of rhizobia isolated from root nodules of the legume species Vicia alpestris Steven originated from North Ossetia region in the Caucasus.</title>
        <authorList>
            <person name="Safronova V.I."/>
            <person name="Kuznetsova I.G."/>
            <person name="Sazanova A.L."/>
            <person name="Belimov A."/>
            <person name="Andronov E."/>
            <person name="Osledkin Y.S."/>
            <person name="Onishchuk O.P."/>
            <person name="Kurchak O.N."/>
            <person name="Shaposhnikov A.I."/>
            <person name="Willems A."/>
            <person name="Tikhonovich I.A."/>
        </authorList>
    </citation>
    <scope>NUCLEOTIDE SEQUENCE [LARGE SCALE GENOMIC DNA]</scope>
    <source>
        <strain evidence="3">V5/3M</strain>
    </source>
</reference>
<feature type="transmembrane region" description="Helical" evidence="2">
    <location>
        <begin position="156"/>
        <end position="178"/>
    </location>
</feature>
<evidence type="ECO:0000313" key="3">
    <source>
        <dbReference type="EMBL" id="ANY78894.1"/>
    </source>
</evidence>
<protein>
    <submittedName>
        <fullName evidence="3">Uncharacterized protein</fullName>
    </submittedName>
</protein>
<dbReference type="EMBL" id="CP016616">
    <property type="protein sequence ID" value="ANY78894.1"/>
    <property type="molecule type" value="Genomic_DNA"/>
</dbReference>
<feature type="compositionally biased region" description="Polar residues" evidence="1">
    <location>
        <begin position="30"/>
        <end position="41"/>
    </location>
</feature>
<accession>A0A1B2EFY8</accession>
<dbReference type="AlphaFoldDB" id="A0A1B2EFY8"/>
<name>A0A1B2EFY8_9HYPH</name>
<feature type="transmembrane region" description="Helical" evidence="2">
    <location>
        <begin position="184"/>
        <end position="204"/>
    </location>
</feature>
<keyword evidence="2" id="KW-1133">Transmembrane helix</keyword>
<proteinExistence type="predicted"/>
<feature type="region of interest" description="Disordered" evidence="1">
    <location>
        <begin position="1"/>
        <end position="149"/>
    </location>
</feature>
<keyword evidence="2" id="KW-0812">Transmembrane</keyword>
<evidence type="ECO:0000256" key="2">
    <source>
        <dbReference type="SAM" id="Phobius"/>
    </source>
</evidence>
<sequence>MEGPEGNPISSLPSERGNTLPSDGSLGAEGNQNESNRQSPHSRVRDEVEQTAQTIALADDSVPTEPNQGVASDLPRPSEGAEMRAHQRQGSIQHHPTVHDLQSDSLGNGKSSSQIAPQVTSDRVRNASGQVTDLTQESAARGAQTSQQTNEPANPIYILAAITLGIPALLSIPLIGLNPGVQEGTFTTVLGFLLLSAFVTAVVFEIKRLVDQPSDEHH</sequence>
<dbReference type="KEGG" id="moc:BB934_12300"/>
<keyword evidence="2" id="KW-0472">Membrane</keyword>
<feature type="compositionally biased region" description="Polar residues" evidence="1">
    <location>
        <begin position="103"/>
        <end position="149"/>
    </location>
</feature>
<evidence type="ECO:0000256" key="1">
    <source>
        <dbReference type="SAM" id="MobiDB-lite"/>
    </source>
</evidence>
<gene>
    <name evidence="3" type="ORF">BB934_12300</name>
</gene>